<sequence>MSAVVYPLHAKRDRYGTEPEYFDFDESLVEKWKEGKVTIPPYPKDQDLLAVPLLATDTLKIYIDRQSLSRGVDRVARFSLVVESPSGARSVFYDGLRCETREYKTYAMGSPEHVFTPAKEAAWQRIPQPAMNAFRYHLYRHYICDTHASARAPEELVRLLTQ</sequence>
<protein>
    <recommendedName>
        <fullName evidence="1">CNP1-like uncharacterized domain-containing protein</fullName>
    </recommendedName>
</protein>
<feature type="domain" description="CNP1-like uncharacterised" evidence="1">
    <location>
        <begin position="30"/>
        <end position="160"/>
    </location>
</feature>
<dbReference type="InterPro" id="IPR014861">
    <property type="entry name" value="CNP1-like_dom"/>
</dbReference>
<evidence type="ECO:0000313" key="3">
    <source>
        <dbReference type="Proteomes" id="UP000179037"/>
    </source>
</evidence>
<comment type="caution">
    <text evidence="2">The sequence shown here is derived from an EMBL/GenBank/DDBJ whole genome shotgun (WGS) entry which is preliminary data.</text>
</comment>
<dbReference type="EMBL" id="MFTC01000083">
    <property type="protein sequence ID" value="OGI49903.1"/>
    <property type="molecule type" value="Genomic_DNA"/>
</dbReference>
<proteinExistence type="predicted"/>
<reference evidence="2 3" key="1">
    <citation type="journal article" date="2016" name="Nat. Commun.">
        <title>Thousands of microbial genomes shed light on interconnected biogeochemical processes in an aquifer system.</title>
        <authorList>
            <person name="Anantharaman K."/>
            <person name="Brown C.T."/>
            <person name="Hug L.A."/>
            <person name="Sharon I."/>
            <person name="Castelle C.J."/>
            <person name="Probst A.J."/>
            <person name="Thomas B.C."/>
            <person name="Singh A."/>
            <person name="Wilkins M.J."/>
            <person name="Karaoz U."/>
            <person name="Brodie E.L."/>
            <person name="Williams K.H."/>
            <person name="Hubbard S.S."/>
            <person name="Banfield J.F."/>
        </authorList>
    </citation>
    <scope>NUCLEOTIDE SEQUENCE [LARGE SCALE GENOMIC DNA]</scope>
</reference>
<evidence type="ECO:0000259" key="1">
    <source>
        <dbReference type="Pfam" id="PF08750"/>
    </source>
</evidence>
<evidence type="ECO:0000313" key="2">
    <source>
        <dbReference type="EMBL" id="OGI49903.1"/>
    </source>
</evidence>
<dbReference type="AlphaFoldDB" id="A0A1F6TXP7"/>
<dbReference type="Proteomes" id="UP000179037">
    <property type="component" value="Unassembled WGS sequence"/>
</dbReference>
<organism evidence="2 3">
    <name type="scientific">Candidatus Muproteobacteria bacterium RIFCSPLOWO2_01_FULL_60_18</name>
    <dbReference type="NCBI Taxonomy" id="1817768"/>
    <lineage>
        <taxon>Bacteria</taxon>
        <taxon>Pseudomonadati</taxon>
        <taxon>Pseudomonadota</taxon>
        <taxon>Candidatus Muproteobacteria</taxon>
    </lineage>
</organism>
<gene>
    <name evidence="2" type="ORF">A3A87_08985</name>
</gene>
<dbReference type="STRING" id="1817768.A3A87_08985"/>
<name>A0A1F6TXP7_9PROT</name>
<dbReference type="Pfam" id="PF08750">
    <property type="entry name" value="CNP1"/>
    <property type="match status" value="1"/>
</dbReference>
<accession>A0A1F6TXP7</accession>